<name>A0A6A5VSR2_9PLEO</name>
<keyword evidence="7" id="KW-1133">Transmembrane helix</keyword>
<accession>A0A6A5VSR2</accession>
<dbReference type="PANTHER" id="PTHR15451">
    <property type="entry name" value="ERGOSTEROL BIOSYNTHETIC PROTEIN 28-RELATED"/>
    <property type="match status" value="1"/>
</dbReference>
<organism evidence="13 14">
    <name type="scientific">Bimuria novae-zelandiae CBS 107.79</name>
    <dbReference type="NCBI Taxonomy" id="1447943"/>
    <lineage>
        <taxon>Eukaryota</taxon>
        <taxon>Fungi</taxon>
        <taxon>Dikarya</taxon>
        <taxon>Ascomycota</taxon>
        <taxon>Pezizomycotina</taxon>
        <taxon>Dothideomycetes</taxon>
        <taxon>Pleosporomycetidae</taxon>
        <taxon>Pleosporales</taxon>
        <taxon>Massarineae</taxon>
        <taxon>Didymosphaeriaceae</taxon>
        <taxon>Bimuria</taxon>
    </lineage>
</organism>
<evidence type="ECO:0000256" key="9">
    <source>
        <dbReference type="ARBA" id="ARBA00023098"/>
    </source>
</evidence>
<dbReference type="AlphaFoldDB" id="A0A6A5VSR2"/>
<keyword evidence="4" id="KW-0812">Transmembrane</keyword>
<keyword evidence="3" id="KW-0444">Lipid biosynthesis</keyword>
<keyword evidence="11" id="KW-1207">Sterol metabolism</keyword>
<dbReference type="GO" id="GO:0030674">
    <property type="term" value="F:protein-macromolecule adaptor activity"/>
    <property type="evidence" value="ECO:0007669"/>
    <property type="project" value="TreeGrafter"/>
</dbReference>
<gene>
    <name evidence="13" type="ORF">BU23DRAFT_495827</name>
</gene>
<evidence type="ECO:0000256" key="8">
    <source>
        <dbReference type="ARBA" id="ARBA00023011"/>
    </source>
</evidence>
<comment type="similarity">
    <text evidence="2">Belongs to the ERG28 family.</text>
</comment>
<evidence type="ECO:0000313" key="14">
    <source>
        <dbReference type="Proteomes" id="UP000800036"/>
    </source>
</evidence>
<keyword evidence="6" id="KW-0752">Steroid biosynthesis</keyword>
<evidence type="ECO:0000256" key="12">
    <source>
        <dbReference type="ARBA" id="ARBA00023221"/>
    </source>
</evidence>
<keyword evidence="8" id="KW-0756">Sterol biosynthesis</keyword>
<reference evidence="13" key="1">
    <citation type="journal article" date="2020" name="Stud. Mycol.">
        <title>101 Dothideomycetes genomes: a test case for predicting lifestyles and emergence of pathogens.</title>
        <authorList>
            <person name="Haridas S."/>
            <person name="Albert R."/>
            <person name="Binder M."/>
            <person name="Bloem J."/>
            <person name="Labutti K."/>
            <person name="Salamov A."/>
            <person name="Andreopoulos B."/>
            <person name="Baker S."/>
            <person name="Barry K."/>
            <person name="Bills G."/>
            <person name="Bluhm B."/>
            <person name="Cannon C."/>
            <person name="Castanera R."/>
            <person name="Culley D."/>
            <person name="Daum C."/>
            <person name="Ezra D."/>
            <person name="Gonzalez J."/>
            <person name="Henrissat B."/>
            <person name="Kuo A."/>
            <person name="Liang C."/>
            <person name="Lipzen A."/>
            <person name="Lutzoni F."/>
            <person name="Magnuson J."/>
            <person name="Mondo S."/>
            <person name="Nolan M."/>
            <person name="Ohm R."/>
            <person name="Pangilinan J."/>
            <person name="Park H.-J."/>
            <person name="Ramirez L."/>
            <person name="Alfaro M."/>
            <person name="Sun H."/>
            <person name="Tritt A."/>
            <person name="Yoshinaga Y."/>
            <person name="Zwiers L.-H."/>
            <person name="Turgeon B."/>
            <person name="Goodwin S."/>
            <person name="Spatafora J."/>
            <person name="Crous P."/>
            <person name="Grigoriev I."/>
        </authorList>
    </citation>
    <scope>NUCLEOTIDE SEQUENCE</scope>
    <source>
        <strain evidence="13">CBS 107.79</strain>
    </source>
</reference>
<keyword evidence="9" id="KW-0443">Lipid metabolism</keyword>
<dbReference type="GO" id="GO:0005789">
    <property type="term" value="C:endoplasmic reticulum membrane"/>
    <property type="evidence" value="ECO:0007669"/>
    <property type="project" value="UniProtKB-SubCell"/>
</dbReference>
<evidence type="ECO:0000256" key="10">
    <source>
        <dbReference type="ARBA" id="ARBA00023136"/>
    </source>
</evidence>
<protein>
    <submittedName>
        <fullName evidence="13">Ergosterol biosynthesis protein-like protein</fullName>
    </submittedName>
</protein>
<dbReference type="OrthoDB" id="6485510at2759"/>
<evidence type="ECO:0000256" key="5">
    <source>
        <dbReference type="ARBA" id="ARBA00022824"/>
    </source>
</evidence>
<dbReference type="EMBL" id="ML976656">
    <property type="protein sequence ID" value="KAF1980404.1"/>
    <property type="molecule type" value="Genomic_DNA"/>
</dbReference>
<dbReference type="Pfam" id="PF03694">
    <property type="entry name" value="Erg28"/>
    <property type="match status" value="1"/>
</dbReference>
<evidence type="ECO:0000256" key="11">
    <source>
        <dbReference type="ARBA" id="ARBA00023166"/>
    </source>
</evidence>
<evidence type="ECO:0000256" key="7">
    <source>
        <dbReference type="ARBA" id="ARBA00022989"/>
    </source>
</evidence>
<dbReference type="GO" id="GO:0016126">
    <property type="term" value="P:sterol biosynthetic process"/>
    <property type="evidence" value="ECO:0007669"/>
    <property type="project" value="UniProtKB-KW"/>
</dbReference>
<keyword evidence="12" id="KW-0753">Steroid metabolism</keyword>
<evidence type="ECO:0000256" key="3">
    <source>
        <dbReference type="ARBA" id="ARBA00022516"/>
    </source>
</evidence>
<keyword evidence="14" id="KW-1185">Reference proteome</keyword>
<dbReference type="PANTHER" id="PTHR15451:SF19">
    <property type="entry name" value="ERGOSTEROL BIOSYNTHETIC PROTEIN 28 HOMOLOG"/>
    <property type="match status" value="1"/>
</dbReference>
<evidence type="ECO:0000313" key="13">
    <source>
        <dbReference type="EMBL" id="KAF1980404.1"/>
    </source>
</evidence>
<dbReference type="Proteomes" id="UP000800036">
    <property type="component" value="Unassembled WGS sequence"/>
</dbReference>
<evidence type="ECO:0000256" key="2">
    <source>
        <dbReference type="ARBA" id="ARBA00005377"/>
    </source>
</evidence>
<proteinExistence type="inferred from homology"/>
<comment type="subcellular location">
    <subcellularLocation>
        <location evidence="1">Endoplasmic reticulum membrane</location>
        <topology evidence="1">Multi-pass membrane protein</topology>
    </subcellularLocation>
</comment>
<evidence type="ECO:0000256" key="6">
    <source>
        <dbReference type="ARBA" id="ARBA00022955"/>
    </source>
</evidence>
<evidence type="ECO:0000256" key="1">
    <source>
        <dbReference type="ARBA" id="ARBA00004477"/>
    </source>
</evidence>
<keyword evidence="5" id="KW-0256">Endoplasmic reticulum</keyword>
<evidence type="ECO:0000256" key="4">
    <source>
        <dbReference type="ARBA" id="ARBA00022692"/>
    </source>
</evidence>
<dbReference type="InterPro" id="IPR005352">
    <property type="entry name" value="Erg28"/>
</dbReference>
<keyword evidence="10" id="KW-0472">Membrane</keyword>
<sequence length="173" mass="19056">MALDLLSYLPPFEGLLPKWLLLVSLISLANSLQAYTTLHYAARVYNPNPDTSRPPSNITPSLNLSSIPPGGTIPAHKLAPGEIASQVTPLSGRKWGTWTALTGIVRFYVAYNINQKAMYELGVWTYGVAWAHYMAEWWVYGTCRWGAPLAGPVVISTGSLVWMVAQRGFYLGQ</sequence>